<dbReference type="EMBL" id="LXMD01000021">
    <property type="protein sequence ID" value="OCG74808.1"/>
    <property type="molecule type" value="Genomic_DNA"/>
</dbReference>
<evidence type="ECO:0000256" key="1">
    <source>
        <dbReference type="SAM" id="MobiDB-lite"/>
    </source>
</evidence>
<evidence type="ECO:0000259" key="3">
    <source>
        <dbReference type="Pfam" id="PF10708"/>
    </source>
</evidence>
<evidence type="ECO:0000256" key="2">
    <source>
        <dbReference type="SAM" id="Phobius"/>
    </source>
</evidence>
<feature type="domain" description="DUF2510" evidence="3">
    <location>
        <begin position="10"/>
        <end position="41"/>
    </location>
</feature>
<gene>
    <name evidence="4" type="ORF">A7J15_04635</name>
</gene>
<comment type="caution">
    <text evidence="4">The sequence shown here is derived from an EMBL/GenBank/DDBJ whole genome shotgun (WGS) entry which is preliminary data.</text>
</comment>
<sequence>MSTGQTPPPAGWYPSERAGVLRYWDGMRWTDHYHPQVPPAATGATDATAWAPQGAAAGEPMPSAQHGTWTTQASAAPAPRRRRLGAGATIAIIAGALVLVAAAGLGIAAALGAFGGERPGEATGERPSAAPVTTPEPGTPEPGTPAPGTPAPSAPSTDASAEEQCTTGAAQQEALISLISGLSTNAYTENPMDVQFGYVYADEICFVSVIATPATADQFNSNDMLGLLTLVSENASVLPENVTYVLMRGMDGSTGEYFSLAPAYAELGAPTEGITAESGIKWPIAAIAAE</sequence>
<accession>A0A1B9NDZ3</accession>
<feature type="region of interest" description="Disordered" evidence="1">
    <location>
        <begin position="118"/>
        <end position="167"/>
    </location>
</feature>
<reference evidence="4 5" key="1">
    <citation type="submission" date="2016-05" db="EMBL/GenBank/DDBJ databases">
        <authorList>
            <person name="Lavstsen T."/>
            <person name="Jespersen J.S."/>
        </authorList>
    </citation>
    <scope>NUCLEOTIDE SEQUENCE [LARGE SCALE GENOMIC DNA]</scope>
    <source>
        <strain evidence="4 5">YLB-01</strain>
    </source>
</reference>
<protein>
    <recommendedName>
        <fullName evidence="3">DUF2510 domain-containing protein</fullName>
    </recommendedName>
</protein>
<keyword evidence="2" id="KW-0472">Membrane</keyword>
<evidence type="ECO:0000313" key="5">
    <source>
        <dbReference type="Proteomes" id="UP000093355"/>
    </source>
</evidence>
<dbReference type="STRING" id="904291.A7J15_04635"/>
<keyword evidence="2" id="KW-1133">Transmembrane helix</keyword>
<feature type="transmembrane region" description="Helical" evidence="2">
    <location>
        <begin position="90"/>
        <end position="114"/>
    </location>
</feature>
<feature type="region of interest" description="Disordered" evidence="1">
    <location>
        <begin position="54"/>
        <end position="80"/>
    </location>
</feature>
<keyword evidence="2" id="KW-0812">Transmembrane</keyword>
<dbReference type="Proteomes" id="UP000093355">
    <property type="component" value="Unassembled WGS sequence"/>
</dbReference>
<keyword evidence="5" id="KW-1185">Reference proteome</keyword>
<dbReference type="InterPro" id="IPR018929">
    <property type="entry name" value="DUF2510"/>
</dbReference>
<proteinExistence type="predicted"/>
<dbReference type="Pfam" id="PF10708">
    <property type="entry name" value="DUF2510"/>
    <property type="match status" value="1"/>
</dbReference>
<name>A0A1B9NDZ3_9MICO</name>
<organism evidence="4 5">
    <name type="scientific">Microbacterium sediminis</name>
    <dbReference type="NCBI Taxonomy" id="904291"/>
    <lineage>
        <taxon>Bacteria</taxon>
        <taxon>Bacillati</taxon>
        <taxon>Actinomycetota</taxon>
        <taxon>Actinomycetes</taxon>
        <taxon>Micrococcales</taxon>
        <taxon>Microbacteriaceae</taxon>
        <taxon>Microbacterium</taxon>
    </lineage>
</organism>
<evidence type="ECO:0000313" key="4">
    <source>
        <dbReference type="EMBL" id="OCG74808.1"/>
    </source>
</evidence>
<feature type="compositionally biased region" description="Pro residues" evidence="1">
    <location>
        <begin position="137"/>
        <end position="153"/>
    </location>
</feature>
<dbReference type="AlphaFoldDB" id="A0A1B9NDZ3"/>
<dbReference type="RefSeq" id="WP_067025177.1">
    <property type="nucleotide sequence ID" value="NZ_CP038256.1"/>
</dbReference>